<feature type="compositionally biased region" description="Basic and acidic residues" evidence="1">
    <location>
        <begin position="1"/>
        <end position="19"/>
    </location>
</feature>
<keyword evidence="3" id="KW-1185">Reference proteome</keyword>
<feature type="region of interest" description="Disordered" evidence="1">
    <location>
        <begin position="1"/>
        <end position="28"/>
    </location>
</feature>
<evidence type="ECO:0000256" key="1">
    <source>
        <dbReference type="SAM" id="MobiDB-lite"/>
    </source>
</evidence>
<protein>
    <submittedName>
        <fullName evidence="2">Uncharacterized protein</fullName>
    </submittedName>
</protein>
<name>A0A6G1KQC2_9PLEO</name>
<reference evidence="2" key="1">
    <citation type="journal article" date="2020" name="Stud. Mycol.">
        <title>101 Dothideomycetes genomes: a test case for predicting lifestyles and emergence of pathogens.</title>
        <authorList>
            <person name="Haridas S."/>
            <person name="Albert R."/>
            <person name="Binder M."/>
            <person name="Bloem J."/>
            <person name="Labutti K."/>
            <person name="Salamov A."/>
            <person name="Andreopoulos B."/>
            <person name="Baker S."/>
            <person name="Barry K."/>
            <person name="Bills G."/>
            <person name="Bluhm B."/>
            <person name="Cannon C."/>
            <person name="Castanera R."/>
            <person name="Culley D."/>
            <person name="Daum C."/>
            <person name="Ezra D."/>
            <person name="Gonzalez J."/>
            <person name="Henrissat B."/>
            <person name="Kuo A."/>
            <person name="Liang C."/>
            <person name="Lipzen A."/>
            <person name="Lutzoni F."/>
            <person name="Magnuson J."/>
            <person name="Mondo S."/>
            <person name="Nolan M."/>
            <person name="Ohm R."/>
            <person name="Pangilinan J."/>
            <person name="Park H.-J."/>
            <person name="Ramirez L."/>
            <person name="Alfaro M."/>
            <person name="Sun H."/>
            <person name="Tritt A."/>
            <person name="Yoshinaga Y."/>
            <person name="Zwiers L.-H."/>
            <person name="Turgeon B."/>
            <person name="Goodwin S."/>
            <person name="Spatafora J."/>
            <person name="Crous P."/>
            <person name="Grigoriev I."/>
        </authorList>
    </citation>
    <scope>NUCLEOTIDE SEQUENCE</scope>
    <source>
        <strain evidence="2">CBS 279.74</strain>
    </source>
</reference>
<dbReference type="AlphaFoldDB" id="A0A6G1KQC2"/>
<accession>A0A6G1KQC2</accession>
<evidence type="ECO:0000313" key="2">
    <source>
        <dbReference type="EMBL" id="KAF2715010.1"/>
    </source>
</evidence>
<sequence length="155" mass="17557">MERQRLLFDVGATKDEGQKSEGFNRGVERSGLQRRTAWARSGSDGAYDYAGMRRAMWCEDEDEDVQMLGPVKPGFDLGTTKIRPRILPLYLIPNYTVRTPRTAPPSHHDTTPGALPRATVLLRHLRAAWQHLNITWTSTYNPCPPYTHQLPLASI</sequence>
<dbReference type="Proteomes" id="UP000799428">
    <property type="component" value="Unassembled WGS sequence"/>
</dbReference>
<evidence type="ECO:0000313" key="3">
    <source>
        <dbReference type="Proteomes" id="UP000799428"/>
    </source>
</evidence>
<dbReference type="EMBL" id="MU005764">
    <property type="protein sequence ID" value="KAF2715010.1"/>
    <property type="molecule type" value="Genomic_DNA"/>
</dbReference>
<proteinExistence type="predicted"/>
<organism evidence="2 3">
    <name type="scientific">Pleomassaria siparia CBS 279.74</name>
    <dbReference type="NCBI Taxonomy" id="1314801"/>
    <lineage>
        <taxon>Eukaryota</taxon>
        <taxon>Fungi</taxon>
        <taxon>Dikarya</taxon>
        <taxon>Ascomycota</taxon>
        <taxon>Pezizomycotina</taxon>
        <taxon>Dothideomycetes</taxon>
        <taxon>Pleosporomycetidae</taxon>
        <taxon>Pleosporales</taxon>
        <taxon>Pleomassariaceae</taxon>
        <taxon>Pleomassaria</taxon>
    </lineage>
</organism>
<gene>
    <name evidence="2" type="ORF">K504DRAFT_496908</name>
</gene>